<dbReference type="InterPro" id="IPR028978">
    <property type="entry name" value="Chorismate_lyase_/UTRA_dom_sf"/>
</dbReference>
<name>A0AAU8DJ90_9ACTN</name>
<dbReference type="SUPFAM" id="SSF46785">
    <property type="entry name" value="Winged helix' DNA-binding domain"/>
    <property type="match status" value="1"/>
</dbReference>
<keyword evidence="2" id="KW-0238">DNA-binding</keyword>
<dbReference type="Gene3D" id="1.10.10.10">
    <property type="entry name" value="Winged helix-like DNA-binding domain superfamily/Winged helix DNA-binding domain"/>
    <property type="match status" value="1"/>
</dbReference>
<dbReference type="InterPro" id="IPR050679">
    <property type="entry name" value="Bact_HTH_transcr_reg"/>
</dbReference>
<protein>
    <submittedName>
        <fullName evidence="5">GntR family transcriptional regulator</fullName>
    </submittedName>
</protein>
<dbReference type="SMART" id="SM00345">
    <property type="entry name" value="HTH_GNTR"/>
    <property type="match status" value="1"/>
</dbReference>
<dbReference type="GO" id="GO:0045892">
    <property type="term" value="P:negative regulation of DNA-templated transcription"/>
    <property type="evidence" value="ECO:0007669"/>
    <property type="project" value="TreeGrafter"/>
</dbReference>
<dbReference type="InterPro" id="IPR011663">
    <property type="entry name" value="UTRA"/>
</dbReference>
<dbReference type="SMART" id="SM00866">
    <property type="entry name" value="UTRA"/>
    <property type="match status" value="1"/>
</dbReference>
<dbReference type="PANTHER" id="PTHR44846:SF1">
    <property type="entry name" value="MANNOSYL-D-GLYCERATE TRANSPORT_METABOLISM SYSTEM REPRESSOR MNGR-RELATED"/>
    <property type="match status" value="1"/>
</dbReference>
<keyword evidence="3" id="KW-0804">Transcription</keyword>
<dbReference type="PROSITE" id="PS50949">
    <property type="entry name" value="HTH_GNTR"/>
    <property type="match status" value="1"/>
</dbReference>
<evidence type="ECO:0000256" key="1">
    <source>
        <dbReference type="ARBA" id="ARBA00023015"/>
    </source>
</evidence>
<dbReference type="InterPro" id="IPR036390">
    <property type="entry name" value="WH_DNA-bd_sf"/>
</dbReference>
<dbReference type="SUPFAM" id="SSF64288">
    <property type="entry name" value="Chorismate lyase-like"/>
    <property type="match status" value="1"/>
</dbReference>
<dbReference type="Gene3D" id="3.40.1410.10">
    <property type="entry name" value="Chorismate lyase-like"/>
    <property type="match status" value="1"/>
</dbReference>
<evidence type="ECO:0000259" key="4">
    <source>
        <dbReference type="PROSITE" id="PS50949"/>
    </source>
</evidence>
<gene>
    <name evidence="5" type="ORF">ABLG96_12885</name>
</gene>
<dbReference type="GO" id="GO:0003700">
    <property type="term" value="F:DNA-binding transcription factor activity"/>
    <property type="evidence" value="ECO:0007669"/>
    <property type="project" value="InterPro"/>
</dbReference>
<reference evidence="5" key="1">
    <citation type="submission" date="2024-05" db="EMBL/GenBank/DDBJ databases">
        <authorList>
            <person name="Cai S.Y."/>
            <person name="Jin L.M."/>
            <person name="Li H.R."/>
        </authorList>
    </citation>
    <scope>NUCLEOTIDE SEQUENCE</scope>
    <source>
        <strain evidence="5">A5-74</strain>
    </source>
</reference>
<proteinExistence type="predicted"/>
<dbReference type="Pfam" id="PF07702">
    <property type="entry name" value="UTRA"/>
    <property type="match status" value="1"/>
</dbReference>
<dbReference type="GO" id="GO:0003677">
    <property type="term" value="F:DNA binding"/>
    <property type="evidence" value="ECO:0007669"/>
    <property type="project" value="UniProtKB-KW"/>
</dbReference>
<accession>A0AAU8DJ90</accession>
<dbReference type="PRINTS" id="PR00035">
    <property type="entry name" value="HTHGNTR"/>
</dbReference>
<sequence>MSDADGAGSTRDLPGAGPLWSKLRVNLENRLAEGDFNDAFPGELALAREYGLSRHTIREALRGLRRDGLVTAARGRTSRVAETAIEQPMGALYSLFTSVESAGIEQYSHVRRLDIRTDKDAAAHLGIAEDTPLVYLERLRMADDEPLAVDRVWLPATRTRPLLDADFGHTSLYEQLRISCGIRLTGGRERIRAVVPTASEQLLLGCPPEVAALAVDRLGCADGEAVEWRQTLIRGDRFSLTAQFTPHTYRFGNTDPTALEGEPR</sequence>
<organism evidence="5">
    <name type="scientific">Nakamurella sp. A5-74</name>
    <dbReference type="NCBI Taxonomy" id="3158264"/>
    <lineage>
        <taxon>Bacteria</taxon>
        <taxon>Bacillati</taxon>
        <taxon>Actinomycetota</taxon>
        <taxon>Actinomycetes</taxon>
        <taxon>Nakamurellales</taxon>
        <taxon>Nakamurellaceae</taxon>
        <taxon>Nakamurella</taxon>
    </lineage>
</organism>
<evidence type="ECO:0000256" key="2">
    <source>
        <dbReference type="ARBA" id="ARBA00023125"/>
    </source>
</evidence>
<evidence type="ECO:0000256" key="3">
    <source>
        <dbReference type="ARBA" id="ARBA00023163"/>
    </source>
</evidence>
<dbReference type="RefSeq" id="WP_353647784.1">
    <property type="nucleotide sequence ID" value="NZ_CP159218.1"/>
</dbReference>
<dbReference type="InterPro" id="IPR000524">
    <property type="entry name" value="Tscrpt_reg_HTH_GntR"/>
</dbReference>
<dbReference type="Pfam" id="PF00392">
    <property type="entry name" value="GntR"/>
    <property type="match status" value="1"/>
</dbReference>
<dbReference type="PANTHER" id="PTHR44846">
    <property type="entry name" value="MANNOSYL-D-GLYCERATE TRANSPORT/METABOLISM SYSTEM REPRESSOR MNGR-RELATED"/>
    <property type="match status" value="1"/>
</dbReference>
<dbReference type="InterPro" id="IPR036388">
    <property type="entry name" value="WH-like_DNA-bd_sf"/>
</dbReference>
<evidence type="ECO:0000313" key="5">
    <source>
        <dbReference type="EMBL" id="XCG62169.1"/>
    </source>
</evidence>
<keyword evidence="1" id="KW-0805">Transcription regulation</keyword>
<dbReference type="AlphaFoldDB" id="A0AAU8DJ90"/>
<dbReference type="EMBL" id="CP159218">
    <property type="protein sequence ID" value="XCG62169.1"/>
    <property type="molecule type" value="Genomic_DNA"/>
</dbReference>
<feature type="domain" description="HTH gntR-type" evidence="4">
    <location>
        <begin position="13"/>
        <end position="83"/>
    </location>
</feature>